<dbReference type="WBParaSite" id="PDA_v2.g13029.t1">
    <property type="protein sequence ID" value="PDA_v2.g13029.t1"/>
    <property type="gene ID" value="PDA_v2.g13029"/>
</dbReference>
<sequence>MKRKPNLRIYFDFEESVDPRKVKAYIDKLVAADELDSRPPYFDCGFIDSERRSQLENLRKAYDLKVHGDI</sequence>
<dbReference type="Proteomes" id="UP000887578">
    <property type="component" value="Unplaced"/>
</dbReference>
<evidence type="ECO:0000313" key="1">
    <source>
        <dbReference type="Proteomes" id="UP000887578"/>
    </source>
</evidence>
<reference evidence="2" key="1">
    <citation type="submission" date="2022-11" db="UniProtKB">
        <authorList>
            <consortium name="WormBaseParasite"/>
        </authorList>
    </citation>
    <scope>IDENTIFICATION</scope>
</reference>
<organism evidence="1 2">
    <name type="scientific">Panagrolaimus davidi</name>
    <dbReference type="NCBI Taxonomy" id="227884"/>
    <lineage>
        <taxon>Eukaryota</taxon>
        <taxon>Metazoa</taxon>
        <taxon>Ecdysozoa</taxon>
        <taxon>Nematoda</taxon>
        <taxon>Chromadorea</taxon>
        <taxon>Rhabditida</taxon>
        <taxon>Tylenchina</taxon>
        <taxon>Panagrolaimomorpha</taxon>
        <taxon>Panagrolaimoidea</taxon>
        <taxon>Panagrolaimidae</taxon>
        <taxon>Panagrolaimus</taxon>
    </lineage>
</organism>
<proteinExistence type="predicted"/>
<accession>A0A914P6L6</accession>
<evidence type="ECO:0000313" key="2">
    <source>
        <dbReference type="WBParaSite" id="PDA_v2.g13029.t1"/>
    </source>
</evidence>
<protein>
    <submittedName>
        <fullName evidence="2">Uncharacterized protein</fullName>
    </submittedName>
</protein>
<name>A0A914P6L6_9BILA</name>
<dbReference type="AlphaFoldDB" id="A0A914P6L6"/>
<keyword evidence="1" id="KW-1185">Reference proteome</keyword>